<evidence type="ECO:0000313" key="2">
    <source>
        <dbReference type="EMBL" id="MBM0274405.1"/>
    </source>
</evidence>
<organism evidence="2 3">
    <name type="scientific">Micromonospora tarensis</name>
    <dbReference type="NCBI Taxonomy" id="2806100"/>
    <lineage>
        <taxon>Bacteria</taxon>
        <taxon>Bacillati</taxon>
        <taxon>Actinomycetota</taxon>
        <taxon>Actinomycetes</taxon>
        <taxon>Micromonosporales</taxon>
        <taxon>Micromonosporaceae</taxon>
        <taxon>Micromonospora</taxon>
    </lineage>
</organism>
<feature type="transmembrane region" description="Helical" evidence="1">
    <location>
        <begin position="205"/>
        <end position="228"/>
    </location>
</feature>
<gene>
    <name evidence="2" type="ORF">JM949_02480</name>
</gene>
<keyword evidence="1" id="KW-0472">Membrane</keyword>
<proteinExistence type="predicted"/>
<evidence type="ECO:0000313" key="3">
    <source>
        <dbReference type="Proteomes" id="UP000622245"/>
    </source>
</evidence>
<protein>
    <submittedName>
        <fullName evidence="2">Uncharacterized protein</fullName>
    </submittedName>
</protein>
<keyword evidence="3" id="KW-1185">Reference proteome</keyword>
<dbReference type="EMBL" id="JAEVHL010000005">
    <property type="protein sequence ID" value="MBM0274405.1"/>
    <property type="molecule type" value="Genomic_DNA"/>
</dbReference>
<feature type="transmembrane region" description="Helical" evidence="1">
    <location>
        <begin position="240"/>
        <end position="264"/>
    </location>
</feature>
<reference evidence="2 3" key="1">
    <citation type="submission" date="2021-01" db="EMBL/GenBank/DDBJ databases">
        <title>Draft genome sequence of Micromonospora sp. strain STR1s_6.</title>
        <authorList>
            <person name="Karlyshev A."/>
            <person name="Jawad R."/>
        </authorList>
    </citation>
    <scope>NUCLEOTIDE SEQUENCE [LARGE SCALE GENOMIC DNA]</scope>
    <source>
        <strain evidence="2 3">STR1S-6</strain>
    </source>
</reference>
<feature type="transmembrane region" description="Helical" evidence="1">
    <location>
        <begin position="284"/>
        <end position="307"/>
    </location>
</feature>
<feature type="transmembrane region" description="Helical" evidence="1">
    <location>
        <begin position="26"/>
        <end position="50"/>
    </location>
</feature>
<dbReference type="Proteomes" id="UP000622245">
    <property type="component" value="Unassembled WGS sequence"/>
</dbReference>
<dbReference type="RefSeq" id="WP_203146825.1">
    <property type="nucleotide sequence ID" value="NZ_JAEVHL010000005.1"/>
</dbReference>
<comment type="caution">
    <text evidence="2">The sequence shown here is derived from an EMBL/GenBank/DDBJ whole genome shotgun (WGS) entry which is preliminary data.</text>
</comment>
<accession>A0ABS1YAK5</accession>
<sequence>MTDTARVNRLGGLPLGRLLRPARGAAVVWVALAAVIGGLFTGALASRAAWETSEPQPDRAEAAAILTEVFPGHDLGDIDTPPALFVVYGHALRLRTVKTLVLGDGGEYQESATSATALGAPPVPAEQIVSVARERLTAAGWRVYDPQVTGGLSCGDKICATPLAITNTTLLAQRGNTILTASISSQTAPEASYLAVELRRAPPPLVVPAGVLGTLLGALAGWVLFGWVSRRTEGRRRRGGVHGLLGVAVVLWWLPVLLATPSLLRHQRGEPHPAWHPFWEWLGQPAASLLFLVGAVCVLSALGLAAAPRGRPLAHSTTDPGGL</sequence>
<name>A0ABS1YAK5_9ACTN</name>
<keyword evidence="1" id="KW-1133">Transmembrane helix</keyword>
<evidence type="ECO:0000256" key="1">
    <source>
        <dbReference type="SAM" id="Phobius"/>
    </source>
</evidence>
<keyword evidence="1" id="KW-0812">Transmembrane</keyword>